<accession>A0AAJ0LY91</accession>
<name>A0AAJ0LY91_9PEZI</name>
<feature type="transmembrane region" description="Helical" evidence="1">
    <location>
        <begin position="459"/>
        <end position="480"/>
    </location>
</feature>
<dbReference type="Proteomes" id="UP001273166">
    <property type="component" value="Unassembled WGS sequence"/>
</dbReference>
<keyword evidence="1" id="KW-0472">Membrane</keyword>
<reference evidence="2" key="1">
    <citation type="journal article" date="2023" name="Mol. Phylogenet. Evol.">
        <title>Genome-scale phylogeny and comparative genomics of the fungal order Sordariales.</title>
        <authorList>
            <person name="Hensen N."/>
            <person name="Bonometti L."/>
            <person name="Westerberg I."/>
            <person name="Brannstrom I.O."/>
            <person name="Guillou S."/>
            <person name="Cros-Aarteil S."/>
            <person name="Calhoun S."/>
            <person name="Haridas S."/>
            <person name="Kuo A."/>
            <person name="Mondo S."/>
            <person name="Pangilinan J."/>
            <person name="Riley R."/>
            <person name="LaButti K."/>
            <person name="Andreopoulos B."/>
            <person name="Lipzen A."/>
            <person name="Chen C."/>
            <person name="Yan M."/>
            <person name="Daum C."/>
            <person name="Ng V."/>
            <person name="Clum A."/>
            <person name="Steindorff A."/>
            <person name="Ohm R.A."/>
            <person name="Martin F."/>
            <person name="Silar P."/>
            <person name="Natvig D.O."/>
            <person name="Lalanne C."/>
            <person name="Gautier V."/>
            <person name="Ament-Velasquez S.L."/>
            <person name="Kruys A."/>
            <person name="Hutchinson M.I."/>
            <person name="Powell A.J."/>
            <person name="Barry K."/>
            <person name="Miller A.N."/>
            <person name="Grigoriev I.V."/>
            <person name="Debuchy R."/>
            <person name="Gladieux P."/>
            <person name="Hiltunen Thoren M."/>
            <person name="Johannesson H."/>
        </authorList>
    </citation>
    <scope>NUCLEOTIDE SEQUENCE</scope>
    <source>
        <strain evidence="2">CBS 333.67</strain>
    </source>
</reference>
<sequence>MFQWHVKDCTCVQEATSYLEIFNYSVSVLIRGLDLLRARGKVGNGGFVADGIFVVQEPSHNTVEEHRFRLDELPDEFSNFLHRRGAFAPPKLPPDVKLVSGVRLILQQNAQHPETFATRYLSLSHEAYEEMVRVLRLPFRAVEGSSVVGPFFWCAFDQVDEDPHLQIIFRKSDVRKKGKTRGWELMLSHCFSTGITTGYAKGTPSSDMVDCIKHLWHCAAQVMHPLLLPMIILSHDLSARNDQKQRDAREWLRKLEHAVSMRNEVLEEESPYVKESMVDLDQINRDLVECHSQVLWKRPQAYQEIIKSIYRAMDSFWSKAQEIPAYGGPCGEVHKLHRSLLARLDFYQAKLKGIENYAHITLERLTIQRAALYNIIAQKESKLGLTMAAEQRRLAHAAKRDSTSMKILSLLGAIFLPATYLASLFSMSFFDFIPDNNNNDSSSSSANSTSSWSPVSPLLWIYFAISIPLTLIVVLGWRWWDRRREMRYAKEDADIEAGIEKMEAQIMATMRKRTLSKVRTWGTGVSP</sequence>
<evidence type="ECO:0000256" key="1">
    <source>
        <dbReference type="SAM" id="Phobius"/>
    </source>
</evidence>
<evidence type="ECO:0000313" key="2">
    <source>
        <dbReference type="EMBL" id="KAK3302089.1"/>
    </source>
</evidence>
<keyword evidence="1" id="KW-1133">Transmembrane helix</keyword>
<comment type="caution">
    <text evidence="2">The sequence shown here is derived from an EMBL/GenBank/DDBJ whole genome shotgun (WGS) entry which is preliminary data.</text>
</comment>
<dbReference type="EMBL" id="JAUDZG010000007">
    <property type="protein sequence ID" value="KAK3302089.1"/>
    <property type="molecule type" value="Genomic_DNA"/>
</dbReference>
<protein>
    <submittedName>
        <fullName evidence="2">Uncharacterized protein</fullName>
    </submittedName>
</protein>
<organism evidence="2 3">
    <name type="scientific">Chaetomium strumarium</name>
    <dbReference type="NCBI Taxonomy" id="1170767"/>
    <lineage>
        <taxon>Eukaryota</taxon>
        <taxon>Fungi</taxon>
        <taxon>Dikarya</taxon>
        <taxon>Ascomycota</taxon>
        <taxon>Pezizomycotina</taxon>
        <taxon>Sordariomycetes</taxon>
        <taxon>Sordariomycetidae</taxon>
        <taxon>Sordariales</taxon>
        <taxon>Chaetomiaceae</taxon>
        <taxon>Chaetomium</taxon>
    </lineage>
</organism>
<dbReference type="AlphaFoldDB" id="A0AAJ0LY91"/>
<dbReference type="RefSeq" id="XP_062717869.1">
    <property type="nucleotide sequence ID" value="XM_062865212.1"/>
</dbReference>
<gene>
    <name evidence="2" type="ORF">B0T15DRAFT_403587</name>
</gene>
<evidence type="ECO:0000313" key="3">
    <source>
        <dbReference type="Proteomes" id="UP001273166"/>
    </source>
</evidence>
<dbReference type="GeneID" id="87884041"/>
<keyword evidence="3" id="KW-1185">Reference proteome</keyword>
<proteinExistence type="predicted"/>
<feature type="transmembrane region" description="Helical" evidence="1">
    <location>
        <begin position="407"/>
        <end position="430"/>
    </location>
</feature>
<reference evidence="2" key="2">
    <citation type="submission" date="2023-06" db="EMBL/GenBank/DDBJ databases">
        <authorList>
            <consortium name="Lawrence Berkeley National Laboratory"/>
            <person name="Mondo S.J."/>
            <person name="Hensen N."/>
            <person name="Bonometti L."/>
            <person name="Westerberg I."/>
            <person name="Brannstrom I.O."/>
            <person name="Guillou S."/>
            <person name="Cros-Aarteil S."/>
            <person name="Calhoun S."/>
            <person name="Haridas S."/>
            <person name="Kuo A."/>
            <person name="Pangilinan J."/>
            <person name="Riley R."/>
            <person name="Labutti K."/>
            <person name="Andreopoulos B."/>
            <person name="Lipzen A."/>
            <person name="Chen C."/>
            <person name="Yanf M."/>
            <person name="Daum C."/>
            <person name="Ng V."/>
            <person name="Clum A."/>
            <person name="Steindorff A."/>
            <person name="Ohm R."/>
            <person name="Martin F."/>
            <person name="Silar P."/>
            <person name="Natvig D."/>
            <person name="Lalanne C."/>
            <person name="Gautier V."/>
            <person name="Ament-Velasquez S.L."/>
            <person name="Kruys A."/>
            <person name="Hutchinson M.I."/>
            <person name="Powell A.J."/>
            <person name="Barry K."/>
            <person name="Miller A.N."/>
            <person name="Grigoriev I.V."/>
            <person name="Debuchy R."/>
            <person name="Gladieux P."/>
            <person name="Thoren M.H."/>
            <person name="Johannesson H."/>
        </authorList>
    </citation>
    <scope>NUCLEOTIDE SEQUENCE</scope>
    <source>
        <strain evidence="2">CBS 333.67</strain>
    </source>
</reference>
<dbReference type="Gene3D" id="1.20.58.340">
    <property type="entry name" value="Magnesium transport protein CorA, transmembrane region"/>
    <property type="match status" value="1"/>
</dbReference>
<keyword evidence="1" id="KW-0812">Transmembrane</keyword>